<accession>A0A840QPH1</accession>
<feature type="domain" description="ATP-grasp" evidence="2">
    <location>
        <begin position="115"/>
        <end position="344"/>
    </location>
</feature>
<evidence type="ECO:0000313" key="4">
    <source>
        <dbReference type="Proteomes" id="UP000551878"/>
    </source>
</evidence>
<dbReference type="SUPFAM" id="SSF56059">
    <property type="entry name" value="Glutathione synthetase ATP-binding domain-like"/>
    <property type="match status" value="1"/>
</dbReference>
<dbReference type="Gene3D" id="3.30.1490.20">
    <property type="entry name" value="ATP-grasp fold, A domain"/>
    <property type="match status" value="1"/>
</dbReference>
<evidence type="ECO:0000259" key="2">
    <source>
        <dbReference type="PROSITE" id="PS50975"/>
    </source>
</evidence>
<dbReference type="AlphaFoldDB" id="A0A840QPH1"/>
<dbReference type="RefSeq" id="WP_184663711.1">
    <property type="nucleotide sequence ID" value="NZ_JACHHB010000005.1"/>
</dbReference>
<dbReference type="EMBL" id="JACHHB010000005">
    <property type="protein sequence ID" value="MBB5173259.1"/>
    <property type="molecule type" value="Genomic_DNA"/>
</dbReference>
<name>A0A840QPH1_9BACI</name>
<organism evidence="3 4">
    <name type="scientific">Texcoconibacillus texcoconensis</name>
    <dbReference type="NCBI Taxonomy" id="1095777"/>
    <lineage>
        <taxon>Bacteria</taxon>
        <taxon>Bacillati</taxon>
        <taxon>Bacillota</taxon>
        <taxon>Bacilli</taxon>
        <taxon>Bacillales</taxon>
        <taxon>Bacillaceae</taxon>
        <taxon>Texcoconibacillus</taxon>
    </lineage>
</organism>
<proteinExistence type="predicted"/>
<dbReference type="PANTHER" id="PTHR21621:SF2">
    <property type="entry name" value="COENZYME GAMMA-F420-2:ALPHA-L-GLUTAMATE LIGASE"/>
    <property type="match status" value="1"/>
</dbReference>
<dbReference type="PANTHER" id="PTHR21621">
    <property type="entry name" value="RIBOSOMAL PROTEIN S6 MODIFICATION PROTEIN"/>
    <property type="match status" value="1"/>
</dbReference>
<dbReference type="Gene3D" id="3.30.470.20">
    <property type="entry name" value="ATP-grasp fold, B domain"/>
    <property type="match status" value="1"/>
</dbReference>
<dbReference type="GO" id="GO:0005524">
    <property type="term" value="F:ATP binding"/>
    <property type="evidence" value="ECO:0007669"/>
    <property type="project" value="UniProtKB-UniRule"/>
</dbReference>
<dbReference type="GO" id="GO:0043774">
    <property type="term" value="F:coenzyme F420-2 alpha-glutamyl ligase activity"/>
    <property type="evidence" value="ECO:0007669"/>
    <property type="project" value="TreeGrafter"/>
</dbReference>
<evidence type="ECO:0000256" key="1">
    <source>
        <dbReference type="PROSITE-ProRule" id="PRU00409"/>
    </source>
</evidence>
<reference evidence="3 4" key="1">
    <citation type="submission" date="2020-08" db="EMBL/GenBank/DDBJ databases">
        <title>Genomic Encyclopedia of Type Strains, Phase IV (KMG-IV): sequencing the most valuable type-strain genomes for metagenomic binning, comparative biology and taxonomic classification.</title>
        <authorList>
            <person name="Goeker M."/>
        </authorList>
    </citation>
    <scope>NUCLEOTIDE SEQUENCE [LARGE SCALE GENOMIC DNA]</scope>
    <source>
        <strain evidence="3 4">DSM 24696</strain>
    </source>
</reference>
<evidence type="ECO:0000313" key="3">
    <source>
        <dbReference type="EMBL" id="MBB5173259.1"/>
    </source>
</evidence>
<dbReference type="InterPro" id="IPR013815">
    <property type="entry name" value="ATP_grasp_subdomain_1"/>
</dbReference>
<keyword evidence="1" id="KW-0547">Nucleotide-binding</keyword>
<dbReference type="Pfam" id="PF14398">
    <property type="entry name" value="ATPgrasp_YheCD"/>
    <property type="match status" value="1"/>
</dbReference>
<keyword evidence="4" id="KW-1185">Reference proteome</keyword>
<dbReference type="GO" id="GO:0005737">
    <property type="term" value="C:cytoplasm"/>
    <property type="evidence" value="ECO:0007669"/>
    <property type="project" value="TreeGrafter"/>
</dbReference>
<dbReference type="PROSITE" id="PS50975">
    <property type="entry name" value="ATP_GRASP"/>
    <property type="match status" value="1"/>
</dbReference>
<keyword evidence="3" id="KW-0436">Ligase</keyword>
<sequence length="370" mass="43334">MISLGIVEFQNDAKSSWHKAVAQYGQQKGVQVYHFSPFDIKKGGNTIFGRAYDKQTNMWDKRTFPLPQFIYDRCFYRPTKASKIAWQRVQHLKVKTTFIGYGLPNKWRVYNALQEEDNLKPFLPYTKLASAKTIQSMLRRFKTVIVKPVYGSQGRDIYQLTQNGNHLTIRNRNHEEKQLSTLDTQNNQQLRFLHDEPYIIQPYLQLTTEDHHPYDLRILLQKDGFGQWTELGRGVRCAPHSQLTSNLHTGGVVYDWQKWKEIYTDTTQEKLEYVIESLNTKLLYQLDRSFPPLFEIGIDIGITLQGDVYLLEVNSKPGYETIRKIGSEQQKTIAYQNLIDYCLFLNDRNLPRKHSERGDHPNDPHSESEI</sequence>
<gene>
    <name evidence="3" type="ORF">HNQ41_001428</name>
</gene>
<protein>
    <submittedName>
        <fullName evidence="3">Glutathione synthase/RimK-type ligase-like ATP-grasp enzyme</fullName>
    </submittedName>
</protein>
<dbReference type="GO" id="GO:0046872">
    <property type="term" value="F:metal ion binding"/>
    <property type="evidence" value="ECO:0007669"/>
    <property type="project" value="InterPro"/>
</dbReference>
<keyword evidence="1" id="KW-0067">ATP-binding</keyword>
<dbReference type="Proteomes" id="UP000551878">
    <property type="component" value="Unassembled WGS sequence"/>
</dbReference>
<dbReference type="InterPro" id="IPR026838">
    <property type="entry name" value="YheC/D"/>
</dbReference>
<dbReference type="InterPro" id="IPR011761">
    <property type="entry name" value="ATP-grasp"/>
</dbReference>
<comment type="caution">
    <text evidence="3">The sequence shown here is derived from an EMBL/GenBank/DDBJ whole genome shotgun (WGS) entry which is preliminary data.</text>
</comment>